<dbReference type="Proteomes" id="UP001277972">
    <property type="component" value="Unassembled WGS sequence"/>
</dbReference>
<sequence length="219" mass="24841">MVGREAFQDELRHLEELIVELAKKTKEQLLLAVDSLYLADVAQAEQVVQNDVELDKMDMKINDEAIVLIARQQPVARDLRRLVVALRISNDLERMADNAKNVARAAIRLGDDHGLPIHPSIKEMSKIAMEMIDLAITSYKNEDITLARKLSELDDMVDNMYSTMLREILEETANNPQKVQYLMQMAFSGRFVERIGDHATNIGEDVMYLVKGESLDLNG</sequence>
<dbReference type="EMBL" id="JAWZSR010000004">
    <property type="protein sequence ID" value="MDX8045981.1"/>
    <property type="molecule type" value="Genomic_DNA"/>
</dbReference>
<evidence type="ECO:0000313" key="1">
    <source>
        <dbReference type="EMBL" id="MDX8045981.1"/>
    </source>
</evidence>
<comment type="caution">
    <text evidence="1">The sequence shown here is derived from an EMBL/GenBank/DDBJ whole genome shotgun (WGS) entry which is preliminary data.</text>
</comment>
<accession>A0ACC6M4T6</accession>
<proteinExistence type="predicted"/>
<evidence type="ECO:0000313" key="2">
    <source>
        <dbReference type="Proteomes" id="UP001277972"/>
    </source>
</evidence>
<keyword evidence="2" id="KW-1185">Reference proteome</keyword>
<gene>
    <name evidence="1" type="primary">phoU</name>
    <name evidence="1" type="ORF">SH601_08265</name>
</gene>
<name>A0ACC6M4T6_9BACI</name>
<protein>
    <submittedName>
        <fullName evidence="1">Phosphate signaling complex protein PhoU</fullName>
    </submittedName>
</protein>
<reference evidence="1" key="1">
    <citation type="submission" date="2023-11" db="EMBL/GenBank/DDBJ databases">
        <title>Gracilibacillus pellucida a moderately halophilic bacterium isolated from saline soil in Xinjiang province.</title>
        <authorList>
            <person name="Zhang Z."/>
            <person name="Tan F."/>
            <person name="Wang Y."/>
            <person name="Xia M."/>
        </authorList>
    </citation>
    <scope>NUCLEOTIDE SEQUENCE</scope>
    <source>
        <strain evidence="1">S3-1-1</strain>
    </source>
</reference>
<organism evidence="1 2">
    <name type="scientific">Gracilibacillus pellucidus</name>
    <dbReference type="NCBI Taxonomy" id="3095368"/>
    <lineage>
        <taxon>Bacteria</taxon>
        <taxon>Bacillati</taxon>
        <taxon>Bacillota</taxon>
        <taxon>Bacilli</taxon>
        <taxon>Bacillales</taxon>
        <taxon>Bacillaceae</taxon>
        <taxon>Gracilibacillus</taxon>
    </lineage>
</organism>